<name>A0A6J5LH12_9CAUD</name>
<gene>
    <name evidence="1" type="ORF">UFOVP257_209</name>
</gene>
<sequence>MNNLLMNCRPATVFNPENKEHRKAYYEFIKFSSWSRSPFQFVLEPGFEDIPHMCRIRLCEYYVNKEFHVAKPISKESLISVVRIPQKTI</sequence>
<organism evidence="1">
    <name type="scientific">uncultured Caudovirales phage</name>
    <dbReference type="NCBI Taxonomy" id="2100421"/>
    <lineage>
        <taxon>Viruses</taxon>
        <taxon>Duplodnaviria</taxon>
        <taxon>Heunggongvirae</taxon>
        <taxon>Uroviricota</taxon>
        <taxon>Caudoviricetes</taxon>
        <taxon>Peduoviridae</taxon>
        <taxon>Maltschvirus</taxon>
        <taxon>Maltschvirus maltsch</taxon>
    </lineage>
</organism>
<protein>
    <submittedName>
        <fullName evidence="1">Uncharacterized protein</fullName>
    </submittedName>
</protein>
<dbReference type="EMBL" id="LR796274">
    <property type="protein sequence ID" value="CAB4133471.1"/>
    <property type="molecule type" value="Genomic_DNA"/>
</dbReference>
<evidence type="ECO:0000313" key="1">
    <source>
        <dbReference type="EMBL" id="CAB4133471.1"/>
    </source>
</evidence>
<proteinExistence type="predicted"/>
<reference evidence="1" key="1">
    <citation type="submission" date="2020-04" db="EMBL/GenBank/DDBJ databases">
        <authorList>
            <person name="Chiriac C."/>
            <person name="Salcher M."/>
            <person name="Ghai R."/>
            <person name="Kavagutti S V."/>
        </authorList>
    </citation>
    <scope>NUCLEOTIDE SEQUENCE</scope>
</reference>
<accession>A0A6J5LH12</accession>